<evidence type="ECO:0008006" key="3">
    <source>
        <dbReference type="Google" id="ProtNLM"/>
    </source>
</evidence>
<name>A0A512HB19_9PROT</name>
<reference evidence="1 2" key="1">
    <citation type="submission" date="2019-07" db="EMBL/GenBank/DDBJ databases">
        <title>Whole genome shotgun sequence of Rhodospirillum oryzae NBRC 107573.</title>
        <authorList>
            <person name="Hosoyama A."/>
            <person name="Uohara A."/>
            <person name="Ohji S."/>
            <person name="Ichikawa N."/>
        </authorList>
    </citation>
    <scope>NUCLEOTIDE SEQUENCE [LARGE SCALE GENOMIC DNA]</scope>
    <source>
        <strain evidence="1 2">NBRC 107573</strain>
    </source>
</reference>
<dbReference type="Pfam" id="PF10722">
    <property type="entry name" value="YbjN"/>
    <property type="match status" value="1"/>
</dbReference>
<dbReference type="Proteomes" id="UP000321567">
    <property type="component" value="Unassembled WGS sequence"/>
</dbReference>
<sequence>MSQLKHATALALAAAIVVGAWGLPARAWAEGPVVEHLTASQVEQILQSQGFTNITTDQDGDLVVMMQGVKVLVLIGSNKGTSIDMQFSMSGTQATMEKVNTWNKTRRYSRAYLDDDGDPVLEAEQDLAGGVTTARLVDFFQTFVQSLSTFSREVL</sequence>
<evidence type="ECO:0000313" key="1">
    <source>
        <dbReference type="EMBL" id="GEO82657.1"/>
    </source>
</evidence>
<gene>
    <name evidence="1" type="ORF">ROR02_27880</name>
</gene>
<accession>A0A512HB19</accession>
<dbReference type="RefSeq" id="WP_147164686.1">
    <property type="nucleotide sequence ID" value="NZ_BJZO01000096.1"/>
</dbReference>
<dbReference type="EMBL" id="BJZO01000096">
    <property type="protein sequence ID" value="GEO82657.1"/>
    <property type="molecule type" value="Genomic_DNA"/>
</dbReference>
<dbReference type="CDD" id="cd17511">
    <property type="entry name" value="YbjN_AmyR-like"/>
    <property type="match status" value="1"/>
</dbReference>
<protein>
    <recommendedName>
        <fullName evidence="3">YbjN domain-containing protein</fullName>
    </recommendedName>
</protein>
<proteinExistence type="predicted"/>
<evidence type="ECO:0000313" key="2">
    <source>
        <dbReference type="Proteomes" id="UP000321567"/>
    </source>
</evidence>
<keyword evidence="2" id="KW-1185">Reference proteome</keyword>
<organism evidence="1 2">
    <name type="scientific">Pararhodospirillum oryzae</name>
    <dbReference type="NCBI Taxonomy" id="478448"/>
    <lineage>
        <taxon>Bacteria</taxon>
        <taxon>Pseudomonadati</taxon>
        <taxon>Pseudomonadota</taxon>
        <taxon>Alphaproteobacteria</taxon>
        <taxon>Rhodospirillales</taxon>
        <taxon>Rhodospirillaceae</taxon>
        <taxon>Pararhodospirillum</taxon>
    </lineage>
</organism>
<dbReference type="OrthoDB" id="8719709at2"/>
<dbReference type="AlphaFoldDB" id="A0A512HB19"/>
<dbReference type="InterPro" id="IPR019660">
    <property type="entry name" value="Put_sensory_transdc_reg_YbjN"/>
</dbReference>
<comment type="caution">
    <text evidence="1">The sequence shown here is derived from an EMBL/GenBank/DDBJ whole genome shotgun (WGS) entry which is preliminary data.</text>
</comment>